<proteinExistence type="predicted"/>
<evidence type="ECO:0000313" key="2">
    <source>
        <dbReference type="EMBL" id="MPY40439.1"/>
    </source>
</evidence>
<dbReference type="InterPro" id="IPR052077">
    <property type="entry name" value="CcrZ_PhaseVar_Mediator"/>
</dbReference>
<feature type="domain" description="Aminoglycoside phosphotransferase" evidence="1">
    <location>
        <begin position="393"/>
        <end position="610"/>
    </location>
</feature>
<dbReference type="InterPro" id="IPR011009">
    <property type="entry name" value="Kinase-like_dom_sf"/>
</dbReference>
<keyword evidence="3" id="KW-1185">Reference proteome</keyword>
<evidence type="ECO:0000313" key="3">
    <source>
        <dbReference type="Proteomes" id="UP000326979"/>
    </source>
</evidence>
<dbReference type="PANTHER" id="PTHR40086">
    <property type="entry name" value="PHOSPHOTRANSFERASE YTMP-RELATED"/>
    <property type="match status" value="1"/>
</dbReference>
<accession>A0A5N8VZN6</accession>
<sequence length="718" mass="80899">MREGQMSHGYHNQNFLVELDAPMAQQVGRDTGTLVTVRARRLQTLPVVIRTWQNEWEILGAVGKVMPEVPQCLARVNGVAVHSYVEGVPLSTVSPNGRAVDRSLVKVFVKLMARMSQVPRATLPPLPSHWPDDGDSQGFLQTLAEEVDQQVCEPNWPEYGELFTALDISRSAMTRYVDRVPVMTRRPYGLLHADLHRDNVILTYSGEPPLICVDWELATYGDPLHDLAVHLVRMRYPQTQQRQVIAAWKHAFRRVSRRTVSGLDKDLRHYIDFERAQSVFPDVIRAAQSLGSLFDQENLDRATKMAGQALEAAAGPLGLGRVPNRAEIERALVRWSEERGGRHVKSRSLAVVARNAVRETRKGAALTQSQVEEALAAERTTPDYWVLKGTAHRNSVVRVAGRDDRVVVRRRMLDAPVREPGLHAEHVVLETIERAETGVSVPEVLARGGNDRDGYFAIHTYVGPATDHRPPQHPVHGLSPAEADALVEQLRALTQVDHSLLSPAAGEDDFYTWLSEQLVDLVSKLPSVSMQLAQELGLPGEDELWTILHRHRVTPRAPALLHGDLNPWNLVRREDKRSLALVDWERAMVGDPLYDLVRHMHLARTPWKARERMFRHWARILPEKHTRGWQHDRGVYRRLEVVRSAYVDLDRLVTRVSLDAPNVSVAVDSYATTLRRAKIALGLRRRPQGGAPLLLRALPYGEVGMHVLVRGLAGLLRR</sequence>
<dbReference type="OrthoDB" id="3454210at2"/>
<comment type="caution">
    <text evidence="2">The sequence shown here is derived from an EMBL/GenBank/DDBJ whole genome shotgun (WGS) entry which is preliminary data.</text>
</comment>
<reference evidence="2 3" key="1">
    <citation type="submission" date="2019-07" db="EMBL/GenBank/DDBJ databases">
        <title>New species of Amycolatopsis and Streptomyces.</title>
        <authorList>
            <person name="Duangmal K."/>
            <person name="Teo W.F.A."/>
            <person name="Lipun K."/>
        </authorList>
    </citation>
    <scope>NUCLEOTIDE SEQUENCE [LARGE SCALE GENOMIC DNA]</scope>
    <source>
        <strain evidence="2 3">TISTR 2346</strain>
    </source>
</reference>
<dbReference type="AlphaFoldDB" id="A0A5N8VZN6"/>
<dbReference type="Pfam" id="PF01636">
    <property type="entry name" value="APH"/>
    <property type="match status" value="2"/>
</dbReference>
<dbReference type="PANTHER" id="PTHR40086:SF1">
    <property type="entry name" value="CELL CYCLE REGULATOR CCRZ"/>
    <property type="match status" value="1"/>
</dbReference>
<feature type="domain" description="Aminoglycoside phosphotransferase" evidence="1">
    <location>
        <begin position="7"/>
        <end position="253"/>
    </location>
</feature>
<evidence type="ECO:0000259" key="1">
    <source>
        <dbReference type="Pfam" id="PF01636"/>
    </source>
</evidence>
<keyword evidence="2" id="KW-0808">Transferase</keyword>
<dbReference type="GO" id="GO:0016740">
    <property type="term" value="F:transferase activity"/>
    <property type="evidence" value="ECO:0007669"/>
    <property type="project" value="UniProtKB-KW"/>
</dbReference>
<dbReference type="EMBL" id="VJZE01000054">
    <property type="protein sequence ID" value="MPY40439.1"/>
    <property type="molecule type" value="Genomic_DNA"/>
</dbReference>
<protein>
    <submittedName>
        <fullName evidence="2">Aminoglycoside phosphotransferase family protein</fullName>
    </submittedName>
</protein>
<dbReference type="InterPro" id="IPR002575">
    <property type="entry name" value="Aminoglycoside_PTrfase"/>
</dbReference>
<organism evidence="2 3">
    <name type="scientific">Streptomyces phyllanthi</name>
    <dbReference type="NCBI Taxonomy" id="1803180"/>
    <lineage>
        <taxon>Bacteria</taxon>
        <taxon>Bacillati</taxon>
        <taxon>Actinomycetota</taxon>
        <taxon>Actinomycetes</taxon>
        <taxon>Kitasatosporales</taxon>
        <taxon>Streptomycetaceae</taxon>
        <taxon>Streptomyces</taxon>
    </lineage>
</organism>
<name>A0A5N8VZN6_9ACTN</name>
<gene>
    <name evidence="2" type="ORF">FNH04_11115</name>
</gene>
<dbReference type="SUPFAM" id="SSF56112">
    <property type="entry name" value="Protein kinase-like (PK-like)"/>
    <property type="match status" value="2"/>
</dbReference>
<dbReference type="Proteomes" id="UP000326979">
    <property type="component" value="Unassembled WGS sequence"/>
</dbReference>
<dbReference type="Gene3D" id="3.90.1200.10">
    <property type="match status" value="2"/>
</dbReference>